<keyword evidence="2" id="KW-0805">Transcription regulation</keyword>
<evidence type="ECO:0000313" key="8">
    <source>
        <dbReference type="EMBL" id="JAT40026.1"/>
    </source>
</evidence>
<organism evidence="8">
    <name type="scientific">Anthurium amnicola</name>
    <dbReference type="NCBI Taxonomy" id="1678845"/>
    <lineage>
        <taxon>Eukaryota</taxon>
        <taxon>Viridiplantae</taxon>
        <taxon>Streptophyta</taxon>
        <taxon>Embryophyta</taxon>
        <taxon>Tracheophyta</taxon>
        <taxon>Spermatophyta</taxon>
        <taxon>Magnoliopsida</taxon>
        <taxon>Liliopsida</taxon>
        <taxon>Araceae</taxon>
        <taxon>Pothoideae</taxon>
        <taxon>Potheae</taxon>
        <taxon>Anthurium</taxon>
    </lineage>
</organism>
<protein>
    <submittedName>
        <fullName evidence="8">Ethylene-responsive transcription factor 12</fullName>
    </submittedName>
</protein>
<comment type="subcellular location">
    <subcellularLocation>
        <location evidence="1">Nucleus</location>
    </subcellularLocation>
</comment>
<dbReference type="SUPFAM" id="SSF54171">
    <property type="entry name" value="DNA-binding domain"/>
    <property type="match status" value="1"/>
</dbReference>
<reference evidence="8" key="1">
    <citation type="submission" date="2015-07" db="EMBL/GenBank/DDBJ databases">
        <title>Transcriptome Assembly of Anthurium amnicola.</title>
        <authorList>
            <person name="Suzuki J."/>
        </authorList>
    </citation>
    <scope>NUCLEOTIDE SEQUENCE</scope>
</reference>
<evidence type="ECO:0000256" key="6">
    <source>
        <dbReference type="SAM" id="MobiDB-lite"/>
    </source>
</evidence>
<proteinExistence type="predicted"/>
<feature type="non-terminal residue" evidence="8">
    <location>
        <position position="109"/>
    </location>
</feature>
<gene>
    <name evidence="8" type="primary">ERF12</name>
    <name evidence="8" type="ORF">g.21077</name>
</gene>
<keyword evidence="4" id="KW-0804">Transcription</keyword>
<dbReference type="InterPro" id="IPR001471">
    <property type="entry name" value="AP2/ERF_dom"/>
</dbReference>
<dbReference type="GO" id="GO:0003700">
    <property type="term" value="F:DNA-binding transcription factor activity"/>
    <property type="evidence" value="ECO:0007669"/>
    <property type="project" value="InterPro"/>
</dbReference>
<dbReference type="Gene3D" id="3.30.730.10">
    <property type="entry name" value="AP2/ERF domain"/>
    <property type="match status" value="1"/>
</dbReference>
<evidence type="ECO:0000256" key="5">
    <source>
        <dbReference type="ARBA" id="ARBA00023242"/>
    </source>
</evidence>
<dbReference type="InterPro" id="IPR016177">
    <property type="entry name" value="DNA-bd_dom_sf"/>
</dbReference>
<keyword evidence="5" id="KW-0539">Nucleus</keyword>
<dbReference type="SMART" id="SM00380">
    <property type="entry name" value="AP2"/>
    <property type="match status" value="1"/>
</dbReference>
<dbReference type="AlphaFoldDB" id="A0A1D1XCL1"/>
<dbReference type="CDD" id="cd00018">
    <property type="entry name" value="AP2"/>
    <property type="match status" value="1"/>
</dbReference>
<keyword evidence="3" id="KW-0238">DNA-binding</keyword>
<evidence type="ECO:0000256" key="3">
    <source>
        <dbReference type="ARBA" id="ARBA00023125"/>
    </source>
</evidence>
<dbReference type="GO" id="GO:0005634">
    <property type="term" value="C:nucleus"/>
    <property type="evidence" value="ECO:0007669"/>
    <property type="project" value="UniProtKB-SubCell"/>
</dbReference>
<evidence type="ECO:0000259" key="7">
    <source>
        <dbReference type="PROSITE" id="PS51032"/>
    </source>
</evidence>
<feature type="region of interest" description="Disordered" evidence="6">
    <location>
        <begin position="60"/>
        <end position="87"/>
    </location>
</feature>
<accession>A0A1D1XCL1</accession>
<dbReference type="EMBL" id="GDJX01027910">
    <property type="protein sequence ID" value="JAT40026.1"/>
    <property type="molecule type" value="Transcribed_RNA"/>
</dbReference>
<evidence type="ECO:0000256" key="1">
    <source>
        <dbReference type="ARBA" id="ARBA00004123"/>
    </source>
</evidence>
<dbReference type="PROSITE" id="PS51032">
    <property type="entry name" value="AP2_ERF"/>
    <property type="match status" value="1"/>
</dbReference>
<feature type="non-terminal residue" evidence="8">
    <location>
        <position position="1"/>
    </location>
</feature>
<evidence type="ECO:0000256" key="4">
    <source>
        <dbReference type="ARBA" id="ARBA00023163"/>
    </source>
</evidence>
<feature type="compositionally biased region" description="Low complexity" evidence="6">
    <location>
        <begin position="74"/>
        <end position="87"/>
    </location>
</feature>
<dbReference type="PANTHER" id="PTHR31677:SF157">
    <property type="entry name" value="AP2_ERF DOMAIN-CONTAINING PROTEIN"/>
    <property type="match status" value="1"/>
</dbReference>
<evidence type="ECO:0000256" key="2">
    <source>
        <dbReference type="ARBA" id="ARBA00023015"/>
    </source>
</evidence>
<dbReference type="InterPro" id="IPR036955">
    <property type="entry name" value="AP2/ERF_dom_sf"/>
</dbReference>
<dbReference type="PANTHER" id="PTHR31677">
    <property type="entry name" value="AP2 DOMAIN CLASS TRANSCRIPTION FACTOR"/>
    <property type="match status" value="1"/>
</dbReference>
<dbReference type="GO" id="GO:0003677">
    <property type="term" value="F:DNA binding"/>
    <property type="evidence" value="ECO:0007669"/>
    <property type="project" value="UniProtKB-KW"/>
</dbReference>
<sequence length="109" mass="11760">GRFAAEIRDPWTKTRRWLGTFDTAEEAALAYDDAARWLRGPGARTNFCYLGPAPAGCDGGGEMPVPASSARPTLSLSPPFDPSSAADSSIYRRMPQAWRSGGIRGVEAW</sequence>
<feature type="domain" description="AP2/ERF" evidence="7">
    <location>
        <begin position="1"/>
        <end position="48"/>
    </location>
</feature>
<name>A0A1D1XCL1_9ARAE</name>